<dbReference type="GO" id="GO:0045600">
    <property type="term" value="P:positive regulation of fat cell differentiation"/>
    <property type="evidence" value="ECO:0007669"/>
    <property type="project" value="TreeGrafter"/>
</dbReference>
<evidence type="ECO:0000256" key="2">
    <source>
        <dbReference type="ARBA" id="ARBA00022490"/>
    </source>
</evidence>
<dbReference type="InterPro" id="IPR007523">
    <property type="entry name" value="NDUFAF3/AAMDC"/>
</dbReference>
<comment type="subcellular location">
    <subcellularLocation>
        <location evidence="1">Cytoplasm</location>
    </subcellularLocation>
</comment>
<dbReference type="EMBL" id="SRLO01000716">
    <property type="protein sequence ID" value="TNN47997.1"/>
    <property type="molecule type" value="Genomic_DNA"/>
</dbReference>
<feature type="compositionally biased region" description="Acidic residues" evidence="5">
    <location>
        <begin position="190"/>
        <end position="201"/>
    </location>
</feature>
<sequence length="201" mass="21672">MSSLLPPAGRSDEFFTPFLYTENQEAAASHHMSSPEIASLSWGHIEVKGCSSSYKDCKVWPGGSRAWDWRETGTNHSPGVQPADLEEVLKKGIDLLVIGRGMNEALQVPSATLNFVTQKGVEVRVLQTEKAVAEYNKLAGQGAKSFGQRRAGLGMMKTLTDLLKGMVPSTAGSGGGRLSMLSLHPNLEAGEGEEREVEEEL</sequence>
<evidence type="ECO:0000256" key="1">
    <source>
        <dbReference type="ARBA" id="ARBA00004496"/>
    </source>
</evidence>
<evidence type="ECO:0000313" key="6">
    <source>
        <dbReference type="EMBL" id="TNN47997.1"/>
    </source>
</evidence>
<keyword evidence="7" id="KW-1185">Reference proteome</keyword>
<dbReference type="PANTHER" id="PTHR15811:SF5">
    <property type="entry name" value="MTH938 DOMAIN-CONTAINING PROTEIN"/>
    <property type="match status" value="1"/>
</dbReference>
<dbReference type="FunFam" id="3.40.1230.10:FF:000001">
    <property type="entry name" value="Adipogenesis-associated, Mth938 domain-containing"/>
    <property type="match status" value="1"/>
</dbReference>
<evidence type="ECO:0000256" key="3">
    <source>
        <dbReference type="ARBA" id="ARBA00061510"/>
    </source>
</evidence>
<organism evidence="6 7">
    <name type="scientific">Liparis tanakae</name>
    <name type="common">Tanaka's snailfish</name>
    <dbReference type="NCBI Taxonomy" id="230148"/>
    <lineage>
        <taxon>Eukaryota</taxon>
        <taxon>Metazoa</taxon>
        <taxon>Chordata</taxon>
        <taxon>Craniata</taxon>
        <taxon>Vertebrata</taxon>
        <taxon>Euteleostomi</taxon>
        <taxon>Actinopterygii</taxon>
        <taxon>Neopterygii</taxon>
        <taxon>Teleostei</taxon>
        <taxon>Neoteleostei</taxon>
        <taxon>Acanthomorphata</taxon>
        <taxon>Eupercaria</taxon>
        <taxon>Perciformes</taxon>
        <taxon>Cottioidei</taxon>
        <taxon>Cottales</taxon>
        <taxon>Liparidae</taxon>
        <taxon>Liparis</taxon>
    </lineage>
</organism>
<dbReference type="Pfam" id="PF04430">
    <property type="entry name" value="DUF498"/>
    <property type="match status" value="1"/>
</dbReference>
<dbReference type="PANTHER" id="PTHR15811">
    <property type="entry name" value="MTH938 DOMAIN-CONTAINING PROTEIN"/>
    <property type="match status" value="1"/>
</dbReference>
<gene>
    <name evidence="6" type="primary">aamdc</name>
    <name evidence="6" type="ORF">EYF80_041820</name>
</gene>
<feature type="region of interest" description="Disordered" evidence="5">
    <location>
        <begin position="172"/>
        <end position="201"/>
    </location>
</feature>
<comment type="similarity">
    <text evidence="3">Belongs to the AAMDC family.</text>
</comment>
<dbReference type="GO" id="GO:0005737">
    <property type="term" value="C:cytoplasm"/>
    <property type="evidence" value="ECO:0007669"/>
    <property type="project" value="UniProtKB-SubCell"/>
</dbReference>
<dbReference type="Proteomes" id="UP000314294">
    <property type="component" value="Unassembled WGS sequence"/>
</dbReference>
<dbReference type="AlphaFoldDB" id="A0A4Z2G360"/>
<evidence type="ECO:0000256" key="4">
    <source>
        <dbReference type="ARBA" id="ARBA00074293"/>
    </source>
</evidence>
<comment type="caution">
    <text evidence="6">The sequence shown here is derived from an EMBL/GenBank/DDBJ whole genome shotgun (WGS) entry which is preliminary data.</text>
</comment>
<evidence type="ECO:0000313" key="7">
    <source>
        <dbReference type="Proteomes" id="UP000314294"/>
    </source>
</evidence>
<dbReference type="Gene3D" id="3.40.1230.10">
    <property type="entry name" value="MTH938-like"/>
    <property type="match status" value="1"/>
</dbReference>
<dbReference type="SUPFAM" id="SSF64076">
    <property type="entry name" value="MTH938-like"/>
    <property type="match status" value="1"/>
</dbReference>
<dbReference type="InterPro" id="IPR036748">
    <property type="entry name" value="MTH938-like_sf"/>
</dbReference>
<protein>
    <recommendedName>
        <fullName evidence="4">Mth938 domain-containing protein</fullName>
    </recommendedName>
</protein>
<evidence type="ECO:0000256" key="5">
    <source>
        <dbReference type="SAM" id="MobiDB-lite"/>
    </source>
</evidence>
<accession>A0A4Z2G360</accession>
<keyword evidence="2" id="KW-0963">Cytoplasm</keyword>
<name>A0A4Z2G360_9TELE</name>
<proteinExistence type="inferred from homology"/>
<dbReference type="CDD" id="cd05126">
    <property type="entry name" value="Mth938"/>
    <property type="match status" value="1"/>
</dbReference>
<dbReference type="OrthoDB" id="18190at2759"/>
<reference evidence="6 7" key="1">
    <citation type="submission" date="2019-03" db="EMBL/GenBank/DDBJ databases">
        <title>First draft genome of Liparis tanakae, snailfish: a comprehensive survey of snailfish specific genes.</title>
        <authorList>
            <person name="Kim W."/>
            <person name="Song I."/>
            <person name="Jeong J.-H."/>
            <person name="Kim D."/>
            <person name="Kim S."/>
            <person name="Ryu S."/>
            <person name="Song J.Y."/>
            <person name="Lee S.K."/>
        </authorList>
    </citation>
    <scope>NUCLEOTIDE SEQUENCE [LARGE SCALE GENOMIC DNA]</scope>
    <source>
        <tissue evidence="6">Muscle</tissue>
    </source>
</reference>
<dbReference type="InterPro" id="IPR034096">
    <property type="entry name" value="AAMDC"/>
</dbReference>